<dbReference type="FunFam" id="3.40.50.720:FF:000054">
    <property type="entry name" value="Enoyl-[acyl-carrier-protein] reductase [NADH]"/>
    <property type="match status" value="1"/>
</dbReference>
<dbReference type="InterPro" id="IPR036291">
    <property type="entry name" value="NAD(P)-bd_dom_sf"/>
</dbReference>
<dbReference type="AlphaFoldDB" id="A0A1Y2KA40"/>
<evidence type="ECO:0000256" key="6">
    <source>
        <dbReference type="ARBA" id="ARBA00023027"/>
    </source>
</evidence>
<dbReference type="GO" id="GO:0004318">
    <property type="term" value="F:enoyl-[acyl-carrier-protein] reductase (NADH) activity"/>
    <property type="evidence" value="ECO:0007669"/>
    <property type="project" value="UniProtKB-EC"/>
</dbReference>
<evidence type="ECO:0000256" key="11">
    <source>
        <dbReference type="PIRSR" id="PIRSR000094-2"/>
    </source>
</evidence>
<feature type="binding site" evidence="12">
    <location>
        <position position="92"/>
    </location>
    <ligand>
        <name>NAD(+)</name>
        <dbReference type="ChEBI" id="CHEBI:57540"/>
    </ligand>
</feature>
<dbReference type="STRING" id="1434232.MAIT1_01214"/>
<accession>A0A1Y2KA40</accession>
<keyword evidence="7" id="KW-0443">Lipid metabolism</keyword>
<gene>
    <name evidence="13" type="ORF">MAIT1_01214</name>
</gene>
<dbReference type="Gene3D" id="3.40.50.720">
    <property type="entry name" value="NAD(P)-binding Rossmann-like Domain"/>
    <property type="match status" value="1"/>
</dbReference>
<dbReference type="InterPro" id="IPR014358">
    <property type="entry name" value="Enoyl-ACP_Rdtase_NADH"/>
</dbReference>
<keyword evidence="5 9" id="KW-0560">Oxidoreductase</keyword>
<comment type="pathway">
    <text evidence="1">Lipid metabolism; fatty acid biosynthesis.</text>
</comment>
<organism evidence="13 14">
    <name type="scientific">Magnetofaba australis IT-1</name>
    <dbReference type="NCBI Taxonomy" id="1434232"/>
    <lineage>
        <taxon>Bacteria</taxon>
        <taxon>Pseudomonadati</taxon>
        <taxon>Pseudomonadota</taxon>
        <taxon>Magnetococcia</taxon>
        <taxon>Magnetococcales</taxon>
        <taxon>Magnetococcaceae</taxon>
        <taxon>Magnetofaba</taxon>
    </lineage>
</organism>
<dbReference type="EMBL" id="LVJN01000016">
    <property type="protein sequence ID" value="OSM06231.1"/>
    <property type="molecule type" value="Genomic_DNA"/>
</dbReference>
<evidence type="ECO:0000313" key="14">
    <source>
        <dbReference type="Proteomes" id="UP000194003"/>
    </source>
</evidence>
<feature type="binding site" evidence="11">
    <location>
        <position position="95"/>
    </location>
    <ligand>
        <name>substrate</name>
    </ligand>
</feature>
<dbReference type="PANTHER" id="PTHR43159">
    <property type="entry name" value="ENOYL-[ACYL-CARRIER-PROTEIN] REDUCTASE"/>
    <property type="match status" value="1"/>
</dbReference>
<dbReference type="InterPro" id="IPR002347">
    <property type="entry name" value="SDR_fam"/>
</dbReference>
<keyword evidence="6 9" id="KW-0520">NAD</keyword>
<keyword evidence="3 9" id="KW-0444">Lipid biosynthesis</keyword>
<name>A0A1Y2KA40_9PROT</name>
<feature type="binding site" evidence="12">
    <location>
        <begin position="191"/>
        <end position="195"/>
    </location>
    <ligand>
        <name>NAD(+)</name>
        <dbReference type="ChEBI" id="CHEBI:57540"/>
    </ligand>
</feature>
<comment type="catalytic activity">
    <reaction evidence="9">
        <text>a 2,3-saturated acyl-[ACP] + NAD(+) = a (2E)-enoyl-[ACP] + NADH + H(+)</text>
        <dbReference type="Rhea" id="RHEA:10240"/>
        <dbReference type="Rhea" id="RHEA-COMP:9925"/>
        <dbReference type="Rhea" id="RHEA-COMP:9926"/>
        <dbReference type="ChEBI" id="CHEBI:15378"/>
        <dbReference type="ChEBI" id="CHEBI:57540"/>
        <dbReference type="ChEBI" id="CHEBI:57945"/>
        <dbReference type="ChEBI" id="CHEBI:78784"/>
        <dbReference type="ChEBI" id="CHEBI:78785"/>
        <dbReference type="EC" id="1.3.1.9"/>
    </reaction>
</comment>
<evidence type="ECO:0000256" key="8">
    <source>
        <dbReference type="ARBA" id="ARBA00023160"/>
    </source>
</evidence>
<evidence type="ECO:0000256" key="12">
    <source>
        <dbReference type="PIRSR" id="PIRSR000094-3"/>
    </source>
</evidence>
<keyword evidence="8 9" id="KW-0275">Fatty acid biosynthesis</keyword>
<dbReference type="UniPathway" id="UPA00094"/>
<evidence type="ECO:0000256" key="4">
    <source>
        <dbReference type="ARBA" id="ARBA00022832"/>
    </source>
</evidence>
<proteinExistence type="inferred from homology"/>
<evidence type="ECO:0000256" key="5">
    <source>
        <dbReference type="ARBA" id="ARBA00023002"/>
    </source>
</evidence>
<reference evidence="13 14" key="1">
    <citation type="journal article" date="2016" name="BMC Genomics">
        <title>Combined genomic and structural analyses of a cultured magnetotactic bacterium reveals its niche adaptation to a dynamic environment.</title>
        <authorList>
            <person name="Araujo A.C."/>
            <person name="Morillo V."/>
            <person name="Cypriano J."/>
            <person name="Teixeira L.C."/>
            <person name="Leao P."/>
            <person name="Lyra S."/>
            <person name="Almeida L.G."/>
            <person name="Bazylinski D.A."/>
            <person name="Vasconcellos A.T."/>
            <person name="Abreu F."/>
            <person name="Lins U."/>
        </authorList>
    </citation>
    <scope>NUCLEOTIDE SEQUENCE [LARGE SCALE GENOMIC DNA]</scope>
    <source>
        <strain evidence="13 14">IT-1</strain>
    </source>
</reference>
<evidence type="ECO:0000256" key="1">
    <source>
        <dbReference type="ARBA" id="ARBA00005194"/>
    </source>
</evidence>
<sequence>MGMMEGKRGIILGVANERSIAWAIAEACAREGAQLGFTFFGETMEKRVRPLAEKVGGVFCCPCDATDDADVQAVIDEAAKHWDGIDFIVHSIAYAKKEELRGKFYDTSKEGFETAMISSAYTMVNLCRSAAPMLTEGASIVTLSYLGAERVLPHYNVMGVAKAALEACVRYLAVDLGPRNIRVNAISAGPIKTLAAAGIGDFKEILNWNRDNSPMRRNVTQQEVAETALMLLGPGGSAITGETLHVDCGYHVVGMRAVPEED</sequence>
<dbReference type="OrthoDB" id="9803628at2"/>
<evidence type="ECO:0000256" key="10">
    <source>
        <dbReference type="PIRSR" id="PIRSR000094-1"/>
    </source>
</evidence>
<evidence type="ECO:0000256" key="9">
    <source>
        <dbReference type="PIRNR" id="PIRNR000094"/>
    </source>
</evidence>
<dbReference type="Gene3D" id="1.10.8.400">
    <property type="entry name" value="Enoyl acyl carrier protein reductase"/>
    <property type="match status" value="1"/>
</dbReference>
<evidence type="ECO:0000256" key="7">
    <source>
        <dbReference type="ARBA" id="ARBA00023098"/>
    </source>
</evidence>
<dbReference type="EC" id="1.3.1.9" evidence="9"/>
<feature type="active site" description="Proton acceptor" evidence="10">
    <location>
        <position position="145"/>
    </location>
</feature>
<dbReference type="CDD" id="cd05372">
    <property type="entry name" value="ENR_SDR"/>
    <property type="match status" value="1"/>
</dbReference>
<keyword evidence="14" id="KW-1185">Reference proteome</keyword>
<dbReference type="GO" id="GO:0006633">
    <property type="term" value="P:fatty acid biosynthetic process"/>
    <property type="evidence" value="ECO:0007669"/>
    <property type="project" value="UniProtKB-UniPathway"/>
</dbReference>
<dbReference type="RefSeq" id="WP_085441365.1">
    <property type="nucleotide sequence ID" value="NZ_LVJN01000016.1"/>
</dbReference>
<evidence type="ECO:0000256" key="3">
    <source>
        <dbReference type="ARBA" id="ARBA00022516"/>
    </source>
</evidence>
<comment type="similarity">
    <text evidence="2 9">Belongs to the short-chain dehydrogenases/reductases (SDR) family. FabI subfamily.</text>
</comment>
<dbReference type="PANTHER" id="PTHR43159:SF2">
    <property type="entry name" value="ENOYL-[ACYL-CARRIER-PROTEIN] REDUCTASE [NADH], CHLOROPLASTIC"/>
    <property type="match status" value="1"/>
</dbReference>
<feature type="active site" description="Proton acceptor" evidence="10">
    <location>
        <position position="155"/>
    </location>
</feature>
<dbReference type="Proteomes" id="UP000194003">
    <property type="component" value="Unassembled WGS sequence"/>
</dbReference>
<evidence type="ECO:0000313" key="13">
    <source>
        <dbReference type="EMBL" id="OSM06231.1"/>
    </source>
</evidence>
<feature type="binding site" evidence="12">
    <location>
        <begin position="19"/>
        <end position="20"/>
    </location>
    <ligand>
        <name>NAD(+)</name>
        <dbReference type="ChEBI" id="CHEBI:57540"/>
    </ligand>
</feature>
<comment type="caution">
    <text evidence="13">The sequence shown here is derived from an EMBL/GenBank/DDBJ whole genome shotgun (WGS) entry which is preliminary data.</text>
</comment>
<evidence type="ECO:0000256" key="2">
    <source>
        <dbReference type="ARBA" id="ARBA00009233"/>
    </source>
</evidence>
<feature type="binding site" evidence="12">
    <location>
        <position position="162"/>
    </location>
    <ligand>
        <name>NAD(+)</name>
        <dbReference type="ChEBI" id="CHEBI:57540"/>
    </ligand>
</feature>
<dbReference type="Pfam" id="PF13561">
    <property type="entry name" value="adh_short_C2"/>
    <property type="match status" value="1"/>
</dbReference>
<feature type="binding site" evidence="12">
    <location>
        <position position="13"/>
    </location>
    <ligand>
        <name>NAD(+)</name>
        <dbReference type="ChEBI" id="CHEBI:57540"/>
    </ligand>
</feature>
<dbReference type="PIRSF" id="PIRSF000094">
    <property type="entry name" value="Enoyl-ACP_rdct"/>
    <property type="match status" value="1"/>
</dbReference>
<dbReference type="SUPFAM" id="SSF51735">
    <property type="entry name" value="NAD(P)-binding Rossmann-fold domains"/>
    <property type="match status" value="1"/>
</dbReference>
<protein>
    <recommendedName>
        <fullName evidence="9">Enoyl-[acyl-carrier-protein] reductase [NADH]</fullName>
        <ecNumber evidence="9">1.3.1.9</ecNumber>
    </recommendedName>
</protein>
<keyword evidence="4" id="KW-0276">Fatty acid metabolism</keyword>